<comment type="caution">
    <text evidence="1">The sequence shown here is derived from an EMBL/GenBank/DDBJ whole genome shotgun (WGS) entry which is preliminary data.</text>
</comment>
<dbReference type="EMBL" id="JAODZM010000006">
    <property type="protein sequence ID" value="MDH0195010.1"/>
    <property type="molecule type" value="Genomic_DNA"/>
</dbReference>
<gene>
    <name evidence="1" type="ORF">N7383_05135</name>
</gene>
<proteinExistence type="predicted"/>
<evidence type="ECO:0000313" key="2">
    <source>
        <dbReference type="Proteomes" id="UP001158360"/>
    </source>
</evidence>
<protein>
    <submittedName>
        <fullName evidence="1">Uncharacterized protein</fullName>
    </submittedName>
</protein>
<dbReference type="Proteomes" id="UP001158360">
    <property type="component" value="Unassembled WGS sequence"/>
</dbReference>
<organism evidence="1 2">
    <name type="scientific">Enterobacter cloacae</name>
    <dbReference type="NCBI Taxonomy" id="550"/>
    <lineage>
        <taxon>Bacteria</taxon>
        <taxon>Pseudomonadati</taxon>
        <taxon>Pseudomonadota</taxon>
        <taxon>Gammaproteobacteria</taxon>
        <taxon>Enterobacterales</taxon>
        <taxon>Enterobacteriaceae</taxon>
        <taxon>Enterobacter</taxon>
        <taxon>Enterobacter cloacae complex</taxon>
    </lineage>
</organism>
<dbReference type="RefSeq" id="WP_058679548.1">
    <property type="nucleotide sequence ID" value="NZ_CAIZTI010000012.1"/>
</dbReference>
<accession>A0AAW6RYJ4</accession>
<evidence type="ECO:0000313" key="1">
    <source>
        <dbReference type="EMBL" id="MDH0195010.1"/>
    </source>
</evidence>
<reference evidence="1" key="1">
    <citation type="submission" date="2022-09" db="EMBL/GenBank/DDBJ databases">
        <title>Intensive care unit water sources are persistently colonized with multi-drug resistant bacteria and are the site of extensive horizontal gene transfer of antibiotic resistance genes.</title>
        <authorList>
            <person name="Diorio-Toth L."/>
        </authorList>
    </citation>
    <scope>NUCLEOTIDE SEQUENCE</scope>
    <source>
        <strain evidence="1">GD04139</strain>
    </source>
</reference>
<sequence length="213" mass="24493">MNHSRYRNHRTPWTLRELDFVEKHYGSMATVVIAERLGRSPASVRAAARSMGCSSGNKPIETWSDEEKEIVRVHYAKGYAHVMTLLPGRNRGTIQWMANRLGVVSARTWIREEEQILATWYPEEGVAVADRLSGRTADAVKLKACDMGIRYQGGESAGQRIWSEKERMLLARNDHLLLPDLLKLFPHRSRLSVKKARERLRRKKKMAGQRMAR</sequence>
<name>A0AAW6RYJ4_ENTCL</name>
<dbReference type="AlphaFoldDB" id="A0AAW6RYJ4"/>